<comment type="subunit">
    <text evidence="3">Homodimer.</text>
</comment>
<comment type="function">
    <text evidence="10">Involved in the biosynthesis of p-aminobenzoate (PABA), a precursor of tetrahydrofolate. Converts 4-amino-4-deoxychorismate into 4-aminobenzoate (PABA) and pyruvate.</text>
</comment>
<keyword evidence="16" id="KW-1185">Reference proteome</keyword>
<dbReference type="Pfam" id="PF01063">
    <property type="entry name" value="Aminotran_4"/>
    <property type="match status" value="1"/>
</dbReference>
<dbReference type="InterPro" id="IPR043131">
    <property type="entry name" value="BCAT-like_N"/>
</dbReference>
<proteinExistence type="inferred from homology"/>
<evidence type="ECO:0000256" key="14">
    <source>
        <dbReference type="RuleBase" id="RU004516"/>
    </source>
</evidence>
<dbReference type="FunFam" id="3.20.10.10:FF:000002">
    <property type="entry name" value="D-alanine aminotransferase"/>
    <property type="match status" value="1"/>
</dbReference>
<dbReference type="PROSITE" id="PS00770">
    <property type="entry name" value="AA_TRANSFER_CLASS_4"/>
    <property type="match status" value="1"/>
</dbReference>
<dbReference type="InterPro" id="IPR036038">
    <property type="entry name" value="Aminotransferase-like"/>
</dbReference>
<comment type="pathway">
    <text evidence="7">Cofactor biosynthesis; tetrahydrofolate biosynthesis; 4-aminobenzoate from chorismate: step 2/2.</text>
</comment>
<comment type="cofactor">
    <cofactor evidence="1 14">
        <name>pyridoxal 5'-phosphate</name>
        <dbReference type="ChEBI" id="CHEBI:597326"/>
    </cofactor>
</comment>
<dbReference type="InterPro" id="IPR017824">
    <property type="entry name" value="Aminodeoxychorismate_lyase_IV"/>
</dbReference>
<dbReference type="Proteomes" id="UP000245362">
    <property type="component" value="Unassembled WGS sequence"/>
</dbReference>
<comment type="similarity">
    <text evidence="2 13">Belongs to the class-IV pyridoxal-phosphate-dependent aminotransferase family.</text>
</comment>
<name>A0A2U3BE00_9VIBR</name>
<dbReference type="NCBIfam" id="NF004761">
    <property type="entry name" value="PRK06092.1"/>
    <property type="match status" value="1"/>
</dbReference>
<dbReference type="OrthoDB" id="9805628at2"/>
<dbReference type="GO" id="GO:0008153">
    <property type="term" value="P:4-aminobenzoate biosynthetic process"/>
    <property type="evidence" value="ECO:0007669"/>
    <property type="project" value="UniProtKB-UniRule"/>
</dbReference>
<evidence type="ECO:0000256" key="6">
    <source>
        <dbReference type="ARBA" id="ARBA00023239"/>
    </source>
</evidence>
<dbReference type="InterPro" id="IPR043132">
    <property type="entry name" value="BCAT-like_C"/>
</dbReference>
<evidence type="ECO:0000256" key="13">
    <source>
        <dbReference type="RuleBase" id="RU004106"/>
    </source>
</evidence>
<reference evidence="15 16" key="1">
    <citation type="submission" date="2018-05" db="EMBL/GenBank/DDBJ databases">
        <title>Vibrio limimaris sp. nov., isolated from marine sediment.</title>
        <authorList>
            <person name="Li C.-M."/>
        </authorList>
    </citation>
    <scope>NUCLEOTIDE SEQUENCE [LARGE SCALE GENOMIC DNA]</scope>
    <source>
        <strain evidence="15 16">E4404</strain>
    </source>
</reference>
<evidence type="ECO:0000256" key="8">
    <source>
        <dbReference type="ARBA" id="ARBA00035676"/>
    </source>
</evidence>
<keyword evidence="4 14" id="KW-0663">Pyridoxal phosphate</keyword>
<evidence type="ECO:0000256" key="12">
    <source>
        <dbReference type="NCBIfam" id="TIGR03461"/>
    </source>
</evidence>
<dbReference type="GO" id="GO:0005829">
    <property type="term" value="C:cytosol"/>
    <property type="evidence" value="ECO:0007669"/>
    <property type="project" value="TreeGrafter"/>
</dbReference>
<dbReference type="PANTHER" id="PTHR42743:SF2">
    <property type="entry name" value="AMINODEOXYCHORISMATE LYASE"/>
    <property type="match status" value="1"/>
</dbReference>
<dbReference type="GO" id="GO:0008696">
    <property type="term" value="F:4-amino-4-deoxychorismate lyase activity"/>
    <property type="evidence" value="ECO:0007669"/>
    <property type="project" value="UniProtKB-UniRule"/>
</dbReference>
<evidence type="ECO:0000256" key="9">
    <source>
        <dbReference type="ARBA" id="ARBA00049529"/>
    </source>
</evidence>
<organism evidence="15 16">
    <name type="scientific">Vibrio albus</name>
    <dbReference type="NCBI Taxonomy" id="2200953"/>
    <lineage>
        <taxon>Bacteria</taxon>
        <taxon>Pseudomonadati</taxon>
        <taxon>Pseudomonadota</taxon>
        <taxon>Gammaproteobacteria</taxon>
        <taxon>Vibrionales</taxon>
        <taxon>Vibrionaceae</taxon>
        <taxon>Vibrio</taxon>
    </lineage>
</organism>
<evidence type="ECO:0000256" key="2">
    <source>
        <dbReference type="ARBA" id="ARBA00009320"/>
    </source>
</evidence>
<evidence type="ECO:0000313" key="15">
    <source>
        <dbReference type="EMBL" id="PWI34997.1"/>
    </source>
</evidence>
<dbReference type="Gene3D" id="3.20.10.10">
    <property type="entry name" value="D-amino Acid Aminotransferase, subunit A, domain 2"/>
    <property type="match status" value="1"/>
</dbReference>
<dbReference type="GO" id="GO:0030170">
    <property type="term" value="F:pyridoxal phosphate binding"/>
    <property type="evidence" value="ECO:0007669"/>
    <property type="project" value="InterPro"/>
</dbReference>
<evidence type="ECO:0000256" key="10">
    <source>
        <dbReference type="ARBA" id="ARBA00054027"/>
    </source>
</evidence>
<dbReference type="EMBL" id="QFWT01000001">
    <property type="protein sequence ID" value="PWI34997.1"/>
    <property type="molecule type" value="Genomic_DNA"/>
</dbReference>
<dbReference type="NCBIfam" id="TIGR03461">
    <property type="entry name" value="pabC_Proteo"/>
    <property type="match status" value="1"/>
</dbReference>
<sequence length="267" mass="29682">MFWINGKPADSVALADRSFQYGDGCFTTMLTINGRIQNWSLHIERMQACLDLLDIRTPDWNEVEHWLQHAALPDNHAGLKLHISRGEGGRGYSPVGAESPTVTISQFSFPSHYYQWRKDGIELGICQHKMGLNPLLAGHKHNNRLEQVLLRSEVDQMGVQDGIVCDIQGHVVETTMANLFWVKGKTLYTPGMDMCGVAGVVRRTVIQDAPSMGLKVLIGEFELDHLDNADEVFITNSVLGVAPVISIGSKRYTIGPVTRKIQENQSS</sequence>
<dbReference type="InterPro" id="IPR018300">
    <property type="entry name" value="Aminotrans_IV_CS"/>
</dbReference>
<dbReference type="PANTHER" id="PTHR42743">
    <property type="entry name" value="AMINO-ACID AMINOTRANSFERASE"/>
    <property type="match status" value="1"/>
</dbReference>
<dbReference type="CDD" id="cd01559">
    <property type="entry name" value="ADCL_like"/>
    <property type="match status" value="1"/>
</dbReference>
<keyword evidence="6 15" id="KW-0456">Lyase</keyword>
<evidence type="ECO:0000256" key="5">
    <source>
        <dbReference type="ARBA" id="ARBA00022909"/>
    </source>
</evidence>
<evidence type="ECO:0000256" key="4">
    <source>
        <dbReference type="ARBA" id="ARBA00022898"/>
    </source>
</evidence>
<dbReference type="GO" id="GO:0046656">
    <property type="term" value="P:folic acid biosynthetic process"/>
    <property type="evidence" value="ECO:0007669"/>
    <property type="project" value="UniProtKB-KW"/>
</dbReference>
<gene>
    <name evidence="15" type="ORF">DI392_01580</name>
</gene>
<dbReference type="AlphaFoldDB" id="A0A2U3BE00"/>
<dbReference type="InterPro" id="IPR050571">
    <property type="entry name" value="Class-IV_PLP-Dep_Aminotrnsfr"/>
</dbReference>
<evidence type="ECO:0000256" key="11">
    <source>
        <dbReference type="ARBA" id="ARBA00069174"/>
    </source>
</evidence>
<evidence type="ECO:0000256" key="1">
    <source>
        <dbReference type="ARBA" id="ARBA00001933"/>
    </source>
</evidence>
<accession>A0A2U3BE00</accession>
<keyword evidence="5" id="KW-0289">Folate biosynthesis</keyword>
<comment type="catalytic activity">
    <reaction evidence="9">
        <text>4-amino-4-deoxychorismate = 4-aminobenzoate + pyruvate + H(+)</text>
        <dbReference type="Rhea" id="RHEA:16201"/>
        <dbReference type="ChEBI" id="CHEBI:15361"/>
        <dbReference type="ChEBI" id="CHEBI:15378"/>
        <dbReference type="ChEBI" id="CHEBI:17836"/>
        <dbReference type="ChEBI" id="CHEBI:58406"/>
        <dbReference type="EC" id="4.1.3.38"/>
    </reaction>
</comment>
<dbReference type="InterPro" id="IPR001544">
    <property type="entry name" value="Aminotrans_IV"/>
</dbReference>
<dbReference type="SUPFAM" id="SSF56752">
    <property type="entry name" value="D-aminoacid aminotransferase-like PLP-dependent enzymes"/>
    <property type="match status" value="1"/>
</dbReference>
<dbReference type="Gene3D" id="3.30.470.10">
    <property type="match status" value="1"/>
</dbReference>
<protein>
    <recommendedName>
        <fullName evidence="11 12">Aminodeoxychorismate lyase</fullName>
        <ecNumber evidence="8 12">4.1.3.38</ecNumber>
    </recommendedName>
</protein>
<evidence type="ECO:0000256" key="3">
    <source>
        <dbReference type="ARBA" id="ARBA00011738"/>
    </source>
</evidence>
<dbReference type="RefSeq" id="WP_109318150.1">
    <property type="nucleotide sequence ID" value="NZ_QFWT01000001.1"/>
</dbReference>
<evidence type="ECO:0000256" key="7">
    <source>
        <dbReference type="ARBA" id="ARBA00035633"/>
    </source>
</evidence>
<dbReference type="EC" id="4.1.3.38" evidence="8 12"/>
<comment type="caution">
    <text evidence="15">The sequence shown here is derived from an EMBL/GenBank/DDBJ whole genome shotgun (WGS) entry which is preliminary data.</text>
</comment>
<evidence type="ECO:0000313" key="16">
    <source>
        <dbReference type="Proteomes" id="UP000245362"/>
    </source>
</evidence>